<name>A0A1U7WE55_NICSY</name>
<proteinExistence type="predicted"/>
<reference evidence="2" key="1">
    <citation type="journal article" date="2013" name="Genome Biol.">
        <title>Reference genomes and transcriptomes of Nicotiana sylvestris and Nicotiana tomentosiformis.</title>
        <authorList>
            <person name="Sierro N."/>
            <person name="Battey J.N."/>
            <person name="Ouadi S."/>
            <person name="Bovet L."/>
            <person name="Goepfert S."/>
            <person name="Bakaher N."/>
            <person name="Peitsch M.C."/>
            <person name="Ivanov N.V."/>
        </authorList>
    </citation>
    <scope>NUCLEOTIDE SEQUENCE [LARGE SCALE GENOMIC DNA]</scope>
</reference>
<sequence>MAALPHASTTSTHTHTHDILHRPIDPNTSSHGCFPPISRCRNQTTIGVASRPPLLLRFLPVVAAATAVPSSSMEVLLLPSSQPQVQTTKLLRSPKRSNESCSKPAQKRAPLSLRRVAASLRFQLHHCCCCSRFCSSCFSPGLPSSSSSSSSLSSTSMDAAVSSSSKPNSIALLLLRSSCFLLRFSSSFTSNDACFFVVFKSVYAQVRWFRLEFVRCSSLVIHGTQLKSCLL</sequence>
<feature type="region of interest" description="Disordered" evidence="1">
    <location>
        <begin position="86"/>
        <end position="107"/>
    </location>
</feature>
<accession>A0A1U7WE55</accession>
<evidence type="ECO:0000313" key="3">
    <source>
        <dbReference type="RefSeq" id="XP_009776943.1"/>
    </source>
</evidence>
<feature type="region of interest" description="Disordered" evidence="1">
    <location>
        <begin position="1"/>
        <end position="24"/>
    </location>
</feature>
<protein>
    <submittedName>
        <fullName evidence="3">Uncharacterized protein LOC104226612</fullName>
    </submittedName>
</protein>
<dbReference type="RefSeq" id="XP_009776943.1">
    <property type="nucleotide sequence ID" value="XM_009778641.1"/>
</dbReference>
<keyword evidence="2" id="KW-1185">Reference proteome</keyword>
<reference evidence="3" key="2">
    <citation type="submission" date="2025-08" db="UniProtKB">
        <authorList>
            <consortium name="RefSeq"/>
        </authorList>
    </citation>
    <scope>IDENTIFICATION</scope>
    <source>
        <tissue evidence="3">Leaf</tissue>
    </source>
</reference>
<feature type="compositionally biased region" description="Basic and acidic residues" evidence="1">
    <location>
        <begin position="15"/>
        <end position="24"/>
    </location>
</feature>
<organism evidence="2 3">
    <name type="scientific">Nicotiana sylvestris</name>
    <name type="common">Wood tobacco</name>
    <name type="synonym">South American tobacco</name>
    <dbReference type="NCBI Taxonomy" id="4096"/>
    <lineage>
        <taxon>Eukaryota</taxon>
        <taxon>Viridiplantae</taxon>
        <taxon>Streptophyta</taxon>
        <taxon>Embryophyta</taxon>
        <taxon>Tracheophyta</taxon>
        <taxon>Spermatophyta</taxon>
        <taxon>Magnoliopsida</taxon>
        <taxon>eudicotyledons</taxon>
        <taxon>Gunneridae</taxon>
        <taxon>Pentapetalae</taxon>
        <taxon>asterids</taxon>
        <taxon>lamiids</taxon>
        <taxon>Solanales</taxon>
        <taxon>Solanaceae</taxon>
        <taxon>Nicotianoideae</taxon>
        <taxon>Nicotianeae</taxon>
        <taxon>Nicotiana</taxon>
    </lineage>
</organism>
<dbReference type="Proteomes" id="UP000189701">
    <property type="component" value="Unplaced"/>
</dbReference>
<dbReference type="AlphaFoldDB" id="A0A1U7WE55"/>
<evidence type="ECO:0000313" key="2">
    <source>
        <dbReference type="Proteomes" id="UP000189701"/>
    </source>
</evidence>
<gene>
    <name evidence="3" type="primary">LOC104226612</name>
</gene>
<evidence type="ECO:0000256" key="1">
    <source>
        <dbReference type="SAM" id="MobiDB-lite"/>
    </source>
</evidence>